<organism evidence="1 2">
    <name type="scientific">Zosterops borbonicus</name>
    <dbReference type="NCBI Taxonomy" id="364589"/>
    <lineage>
        <taxon>Eukaryota</taxon>
        <taxon>Metazoa</taxon>
        <taxon>Chordata</taxon>
        <taxon>Craniata</taxon>
        <taxon>Vertebrata</taxon>
        <taxon>Euteleostomi</taxon>
        <taxon>Archelosauria</taxon>
        <taxon>Archosauria</taxon>
        <taxon>Dinosauria</taxon>
        <taxon>Saurischia</taxon>
        <taxon>Theropoda</taxon>
        <taxon>Coelurosauria</taxon>
        <taxon>Aves</taxon>
        <taxon>Neognathae</taxon>
        <taxon>Neoaves</taxon>
        <taxon>Telluraves</taxon>
        <taxon>Australaves</taxon>
        <taxon>Passeriformes</taxon>
        <taxon>Sylvioidea</taxon>
        <taxon>Zosteropidae</taxon>
        <taxon>Zosterops</taxon>
    </lineage>
</organism>
<reference evidence="1" key="1">
    <citation type="submission" date="2019-04" db="EMBL/GenBank/DDBJ databases">
        <title>Genome assembly of Zosterops borbonicus 15179.</title>
        <authorList>
            <person name="Leroy T."/>
            <person name="Anselmetti Y."/>
            <person name="Tilak M.-K."/>
            <person name="Nabholz B."/>
        </authorList>
    </citation>
    <scope>NUCLEOTIDE SEQUENCE</scope>
    <source>
        <strain evidence="1">HGM_15179</strain>
        <tissue evidence="1">Muscle</tissue>
    </source>
</reference>
<evidence type="ECO:0000313" key="2">
    <source>
        <dbReference type="Proteomes" id="UP000796761"/>
    </source>
</evidence>
<dbReference type="SUPFAM" id="SSF54695">
    <property type="entry name" value="POZ domain"/>
    <property type="match status" value="1"/>
</dbReference>
<dbReference type="EMBL" id="SWJQ01003045">
    <property type="protein sequence ID" value="TRZ06021.1"/>
    <property type="molecule type" value="Genomic_DNA"/>
</dbReference>
<proteinExistence type="predicted"/>
<evidence type="ECO:0000313" key="1">
    <source>
        <dbReference type="EMBL" id="TRZ06021.1"/>
    </source>
</evidence>
<protein>
    <submittedName>
        <fullName evidence="1">Uncharacterized protein</fullName>
    </submittedName>
</protein>
<sequence length="154" mass="17576">MEADKSVAAPTTHNCSQVQFTCMFMNENFQIPKRKNWKNAWLSTTSSSFGMSTSGSDEYFQSTNHVEQTFRKMENYLQQKQLCDVVLIPGDQKIPAHRLSTTSSSFGMSTSGSDEYFQSTNHVEQTFRKMENYLQQKQLCDVVLIPGDQKIPAH</sequence>
<dbReference type="Gene3D" id="3.30.710.10">
    <property type="entry name" value="Potassium Channel Kv1.1, Chain A"/>
    <property type="match status" value="2"/>
</dbReference>
<dbReference type="OrthoDB" id="45365at2759"/>
<feature type="non-terminal residue" evidence="1">
    <location>
        <position position="1"/>
    </location>
</feature>
<comment type="caution">
    <text evidence="1">The sequence shown here is derived from an EMBL/GenBank/DDBJ whole genome shotgun (WGS) entry which is preliminary data.</text>
</comment>
<dbReference type="AlphaFoldDB" id="A0A8K1FY68"/>
<keyword evidence="2" id="KW-1185">Reference proteome</keyword>
<gene>
    <name evidence="1" type="ORF">HGM15179_021086</name>
</gene>
<accession>A0A8K1FY68</accession>
<dbReference type="InterPro" id="IPR011333">
    <property type="entry name" value="SKP1/BTB/POZ_sf"/>
</dbReference>
<dbReference type="Proteomes" id="UP000796761">
    <property type="component" value="Unassembled WGS sequence"/>
</dbReference>
<name>A0A8K1FY68_9PASS</name>